<keyword evidence="2" id="KW-1185">Reference proteome</keyword>
<gene>
    <name evidence="1" type="ORF">HMPREF0061_0608</name>
</gene>
<evidence type="ECO:0000313" key="1">
    <source>
        <dbReference type="EMBL" id="EFG50042.1"/>
    </source>
</evidence>
<proteinExistence type="predicted"/>
<protein>
    <submittedName>
        <fullName evidence="1">Uncharacterized protein</fullName>
    </submittedName>
</protein>
<dbReference type="Proteomes" id="UP000003764">
    <property type="component" value="Unassembled WGS sequence"/>
</dbReference>
<evidence type="ECO:0000313" key="2">
    <source>
        <dbReference type="Proteomes" id="UP000003764"/>
    </source>
</evidence>
<comment type="caution">
    <text evidence="1">The sequence shown here is derived from an EMBL/GenBank/DDBJ whole genome shotgun (WGS) entry which is preliminary data.</text>
</comment>
<organism evidence="1 2">
    <name type="scientific">Aerococcus viridans (strain ATCC 11563 / DSM 20340 / CCUG 4311 / JCM 20461 / NBRC 12219 / NCTC 8251 / M1)</name>
    <dbReference type="NCBI Taxonomy" id="655812"/>
    <lineage>
        <taxon>Bacteria</taxon>
        <taxon>Bacillati</taxon>
        <taxon>Bacillota</taxon>
        <taxon>Bacilli</taxon>
        <taxon>Lactobacillales</taxon>
        <taxon>Aerococcaceae</taxon>
        <taxon>Aerococcus</taxon>
    </lineage>
</organism>
<reference evidence="1 2" key="1">
    <citation type="submission" date="2010-04" db="EMBL/GenBank/DDBJ databases">
        <authorList>
            <person name="Muzny D."/>
            <person name="Qin X."/>
            <person name="Deng J."/>
            <person name="Jiang H."/>
            <person name="Liu Y."/>
            <person name="Qu J."/>
            <person name="Song X.-Z."/>
            <person name="Zhang L."/>
            <person name="Thornton R."/>
            <person name="Coyle M."/>
            <person name="Francisco L."/>
            <person name="Jackson L."/>
            <person name="Javaid M."/>
            <person name="Korchina V."/>
            <person name="Kovar C."/>
            <person name="Mata R."/>
            <person name="Mathew T."/>
            <person name="Ngo R."/>
            <person name="Nguyen L."/>
            <person name="Nguyen N."/>
            <person name="Okwuonu G."/>
            <person name="Ongeri F."/>
            <person name="Pham C."/>
            <person name="Simmons D."/>
            <person name="Wilczek-Boney K."/>
            <person name="Hale W."/>
            <person name="Jakkamsetti A."/>
            <person name="Pham P."/>
            <person name="Ruth R."/>
            <person name="San Lucas F."/>
            <person name="Warren J."/>
            <person name="Zhang J."/>
            <person name="Zhao Z."/>
            <person name="Zhou C."/>
            <person name="Zhu D."/>
            <person name="Lee S."/>
            <person name="Bess C."/>
            <person name="Blankenburg K."/>
            <person name="Forbes L."/>
            <person name="Fu Q."/>
            <person name="Gubbala S."/>
            <person name="Hirani K."/>
            <person name="Jayaseelan J.C."/>
            <person name="Lara F."/>
            <person name="Munidasa M."/>
            <person name="Palculict T."/>
            <person name="Patil S."/>
            <person name="Pu L.-L."/>
            <person name="Saada N."/>
            <person name="Tang L."/>
            <person name="Weissenberger G."/>
            <person name="Zhu Y."/>
            <person name="Hemphill L."/>
            <person name="Shang Y."/>
            <person name="Youmans B."/>
            <person name="Ayvaz T."/>
            <person name="Ross M."/>
            <person name="Santibanez J."/>
            <person name="Aqrawi P."/>
            <person name="Gross S."/>
            <person name="Joshi V."/>
            <person name="Fowler G."/>
            <person name="Nazareth L."/>
            <person name="Reid J."/>
            <person name="Worley K."/>
            <person name="Petrosino J."/>
            <person name="Highlander S."/>
            <person name="Gibbs R."/>
            <person name="Gibbs R."/>
        </authorList>
    </citation>
    <scope>NUCLEOTIDE SEQUENCE [LARGE SCALE GENOMIC DNA]</scope>
    <source>
        <strain evidence="1 2">ATCC 11563</strain>
    </source>
</reference>
<accession>A0ABN0A9S6</accession>
<dbReference type="EMBL" id="ADNT01000049">
    <property type="protein sequence ID" value="EFG50042.1"/>
    <property type="molecule type" value="Genomic_DNA"/>
</dbReference>
<sequence length="56" mass="6246">MSGGDPYLQLKMIYPKRYSPHERGQLGSVEAPETEDSVRYSVQAILPESQFDTGVS</sequence>
<name>A0ABN0A9S6_AERVM</name>